<keyword evidence="2" id="KW-0723">Serine/threonine-protein kinase</keyword>
<dbReference type="EC" id="2.7.11.1" evidence="1"/>
<evidence type="ECO:0000256" key="8">
    <source>
        <dbReference type="ARBA" id="ARBA00047899"/>
    </source>
</evidence>
<dbReference type="PIRSF" id="PIRSF000654">
    <property type="entry name" value="Integrin-linked_kinase"/>
    <property type="match status" value="1"/>
</dbReference>
<keyword evidence="12" id="KW-1185">Reference proteome</keyword>
<comment type="catalytic activity">
    <reaction evidence="9">
        <text>L-seryl-[protein] + ATP = O-phospho-L-seryl-[protein] + ADP + H(+)</text>
        <dbReference type="Rhea" id="RHEA:17989"/>
        <dbReference type="Rhea" id="RHEA-COMP:9863"/>
        <dbReference type="Rhea" id="RHEA-COMP:11604"/>
        <dbReference type="ChEBI" id="CHEBI:15378"/>
        <dbReference type="ChEBI" id="CHEBI:29999"/>
        <dbReference type="ChEBI" id="CHEBI:30616"/>
        <dbReference type="ChEBI" id="CHEBI:83421"/>
        <dbReference type="ChEBI" id="CHEBI:456216"/>
        <dbReference type="EC" id="2.7.11.1"/>
    </reaction>
</comment>
<name>A0ABD3IRZ3_EUCGL</name>
<dbReference type="SUPFAM" id="SSF56112">
    <property type="entry name" value="Protein kinase-like (PK-like)"/>
    <property type="match status" value="1"/>
</dbReference>
<evidence type="ECO:0000313" key="12">
    <source>
        <dbReference type="Proteomes" id="UP001634007"/>
    </source>
</evidence>
<dbReference type="GO" id="GO:0004674">
    <property type="term" value="F:protein serine/threonine kinase activity"/>
    <property type="evidence" value="ECO:0007669"/>
    <property type="project" value="UniProtKB-KW"/>
</dbReference>
<dbReference type="FunFam" id="3.30.200.20:FF:000178">
    <property type="entry name" value="serine/threonine-protein kinase PBS1-like"/>
    <property type="match status" value="1"/>
</dbReference>
<evidence type="ECO:0000313" key="11">
    <source>
        <dbReference type="EMBL" id="KAL3717275.1"/>
    </source>
</evidence>
<comment type="caution">
    <text evidence="11">The sequence shown here is derived from an EMBL/GenBank/DDBJ whole genome shotgun (WGS) entry which is preliminary data.</text>
</comment>
<reference evidence="11 12" key="1">
    <citation type="submission" date="2024-11" db="EMBL/GenBank/DDBJ databases">
        <title>Chromosome-level genome assembly of Eucalyptus globulus Labill. provides insights into its genome evolution.</title>
        <authorList>
            <person name="Li X."/>
        </authorList>
    </citation>
    <scope>NUCLEOTIDE SEQUENCE [LARGE SCALE GENOMIC DNA]</scope>
    <source>
        <strain evidence="11">CL2024</strain>
        <tissue evidence="11">Fresh tender leaves</tissue>
    </source>
</reference>
<dbReference type="InterPro" id="IPR051343">
    <property type="entry name" value="G-type_lectin_kinases/EP1-like"/>
</dbReference>
<feature type="domain" description="Protein kinase" evidence="10">
    <location>
        <begin position="15"/>
        <end position="219"/>
    </location>
</feature>
<dbReference type="EMBL" id="JBJKBG010000011">
    <property type="protein sequence ID" value="KAL3717275.1"/>
    <property type="molecule type" value="Genomic_DNA"/>
</dbReference>
<evidence type="ECO:0000256" key="1">
    <source>
        <dbReference type="ARBA" id="ARBA00012513"/>
    </source>
</evidence>
<dbReference type="PROSITE" id="PS50011">
    <property type="entry name" value="PROTEIN_KINASE_DOM"/>
    <property type="match status" value="1"/>
</dbReference>
<keyword evidence="5" id="KW-0547">Nucleotide-binding</keyword>
<sequence>MPTRFMYDNLKTIIEEFSKKLSICGFGFVFKGNLSDGTKVAVKRLDGFGQVKKSFLAKVETIGNIHHMKLVRLVGFCAEKSHRLLIYEYMSNGSLDRWIFHKSNECVLDWQQGKKIILVIAKGLNYPHEECRQKIVHLDIKPQNILLDGNFNAKVADFGLSKLIDMDQSQVVTIMRGTPSYLAPKWLSVAIIEKVVVYSFGVVILEIVCERKIFDHSLD</sequence>
<dbReference type="PANTHER" id="PTHR47976">
    <property type="entry name" value="G-TYPE LECTIN S-RECEPTOR-LIKE SERINE/THREONINE-PROTEIN KINASE SD2-5"/>
    <property type="match status" value="1"/>
</dbReference>
<protein>
    <recommendedName>
        <fullName evidence="1">non-specific serine/threonine protein kinase</fullName>
        <ecNumber evidence="1">2.7.11.1</ecNumber>
    </recommendedName>
</protein>
<comment type="catalytic activity">
    <reaction evidence="8">
        <text>L-threonyl-[protein] + ATP = O-phospho-L-threonyl-[protein] + ADP + H(+)</text>
        <dbReference type="Rhea" id="RHEA:46608"/>
        <dbReference type="Rhea" id="RHEA-COMP:11060"/>
        <dbReference type="Rhea" id="RHEA-COMP:11605"/>
        <dbReference type="ChEBI" id="CHEBI:15378"/>
        <dbReference type="ChEBI" id="CHEBI:30013"/>
        <dbReference type="ChEBI" id="CHEBI:30616"/>
        <dbReference type="ChEBI" id="CHEBI:61977"/>
        <dbReference type="ChEBI" id="CHEBI:456216"/>
        <dbReference type="EC" id="2.7.11.1"/>
    </reaction>
</comment>
<dbReference type="FunFam" id="1.10.510.10:FF:001023">
    <property type="entry name" value="Os07g0541700 protein"/>
    <property type="match status" value="1"/>
</dbReference>
<gene>
    <name evidence="11" type="ORF">ACJRO7_008795</name>
</gene>
<keyword evidence="3" id="KW-0808">Transferase</keyword>
<evidence type="ECO:0000256" key="5">
    <source>
        <dbReference type="ARBA" id="ARBA00022741"/>
    </source>
</evidence>
<evidence type="ECO:0000256" key="3">
    <source>
        <dbReference type="ARBA" id="ARBA00022679"/>
    </source>
</evidence>
<evidence type="ECO:0000256" key="2">
    <source>
        <dbReference type="ARBA" id="ARBA00022527"/>
    </source>
</evidence>
<keyword evidence="6" id="KW-0418">Kinase</keyword>
<keyword evidence="4" id="KW-0732">Signal</keyword>
<dbReference type="InterPro" id="IPR000719">
    <property type="entry name" value="Prot_kinase_dom"/>
</dbReference>
<dbReference type="InterPro" id="IPR008271">
    <property type="entry name" value="Ser/Thr_kinase_AS"/>
</dbReference>
<dbReference type="AlphaFoldDB" id="A0ABD3IRZ3"/>
<dbReference type="InterPro" id="IPR011009">
    <property type="entry name" value="Kinase-like_dom_sf"/>
</dbReference>
<dbReference type="SMART" id="SM00220">
    <property type="entry name" value="S_TKc"/>
    <property type="match status" value="1"/>
</dbReference>
<evidence type="ECO:0000256" key="4">
    <source>
        <dbReference type="ARBA" id="ARBA00022729"/>
    </source>
</evidence>
<dbReference type="PANTHER" id="PTHR47976:SF30">
    <property type="entry name" value="RECEPTOR-LIKE SERINE_THREONINE-PROTEIN KINASE"/>
    <property type="match status" value="1"/>
</dbReference>
<dbReference type="GO" id="GO:0005524">
    <property type="term" value="F:ATP binding"/>
    <property type="evidence" value="ECO:0007669"/>
    <property type="project" value="UniProtKB-KW"/>
</dbReference>
<keyword evidence="7" id="KW-0067">ATP-binding</keyword>
<dbReference type="Gene3D" id="3.30.200.20">
    <property type="entry name" value="Phosphorylase Kinase, domain 1"/>
    <property type="match status" value="1"/>
</dbReference>
<evidence type="ECO:0000256" key="7">
    <source>
        <dbReference type="ARBA" id="ARBA00022840"/>
    </source>
</evidence>
<evidence type="ECO:0000256" key="9">
    <source>
        <dbReference type="ARBA" id="ARBA00048679"/>
    </source>
</evidence>
<evidence type="ECO:0000256" key="6">
    <source>
        <dbReference type="ARBA" id="ARBA00022777"/>
    </source>
</evidence>
<dbReference type="Pfam" id="PF00069">
    <property type="entry name" value="Pkinase"/>
    <property type="match status" value="1"/>
</dbReference>
<dbReference type="Proteomes" id="UP001634007">
    <property type="component" value="Unassembled WGS sequence"/>
</dbReference>
<dbReference type="Gene3D" id="1.10.510.10">
    <property type="entry name" value="Transferase(Phosphotransferase) domain 1"/>
    <property type="match status" value="1"/>
</dbReference>
<dbReference type="PROSITE" id="PS00108">
    <property type="entry name" value="PROTEIN_KINASE_ST"/>
    <property type="match status" value="1"/>
</dbReference>
<evidence type="ECO:0000259" key="10">
    <source>
        <dbReference type="PROSITE" id="PS50011"/>
    </source>
</evidence>
<accession>A0ABD3IRZ3</accession>
<organism evidence="11 12">
    <name type="scientific">Eucalyptus globulus</name>
    <name type="common">Tasmanian blue gum</name>
    <dbReference type="NCBI Taxonomy" id="34317"/>
    <lineage>
        <taxon>Eukaryota</taxon>
        <taxon>Viridiplantae</taxon>
        <taxon>Streptophyta</taxon>
        <taxon>Embryophyta</taxon>
        <taxon>Tracheophyta</taxon>
        <taxon>Spermatophyta</taxon>
        <taxon>Magnoliopsida</taxon>
        <taxon>eudicotyledons</taxon>
        <taxon>Gunneridae</taxon>
        <taxon>Pentapetalae</taxon>
        <taxon>rosids</taxon>
        <taxon>malvids</taxon>
        <taxon>Myrtales</taxon>
        <taxon>Myrtaceae</taxon>
        <taxon>Myrtoideae</taxon>
        <taxon>Eucalypteae</taxon>
        <taxon>Eucalyptus</taxon>
    </lineage>
</organism>
<proteinExistence type="predicted"/>